<feature type="domain" description="Thioredoxin" evidence="4">
    <location>
        <begin position="13"/>
        <end position="149"/>
    </location>
</feature>
<evidence type="ECO:0000313" key="6">
    <source>
        <dbReference type="Proteomes" id="UP001150925"/>
    </source>
</evidence>
<dbReference type="InterPro" id="IPR013766">
    <property type="entry name" value="Thioredoxin_domain"/>
</dbReference>
<dbReference type="PANTHER" id="PTHR45672">
    <property type="entry name" value="PROTEIN DISULFIDE-ISOMERASE C17H9.14C-RELATED"/>
    <property type="match status" value="1"/>
</dbReference>
<proteinExistence type="inferred from homology"/>
<gene>
    <name evidence="5" type="ORF">IWQ62_005496</name>
</gene>
<evidence type="ECO:0000259" key="4">
    <source>
        <dbReference type="PROSITE" id="PS51352"/>
    </source>
</evidence>
<evidence type="ECO:0000256" key="1">
    <source>
        <dbReference type="ARBA" id="ARBA00006347"/>
    </source>
</evidence>
<dbReference type="Gene3D" id="3.40.30.10">
    <property type="entry name" value="Glutaredoxin"/>
    <property type="match status" value="1"/>
</dbReference>
<accession>A0A9W8AQC8</accession>
<keyword evidence="6" id="KW-1185">Reference proteome</keyword>
<keyword evidence="2 3" id="KW-0732">Signal</keyword>
<reference evidence="5" key="1">
    <citation type="submission" date="2022-07" db="EMBL/GenBank/DDBJ databases">
        <title>Phylogenomic reconstructions and comparative analyses of Kickxellomycotina fungi.</title>
        <authorList>
            <person name="Reynolds N.K."/>
            <person name="Stajich J.E."/>
            <person name="Barry K."/>
            <person name="Grigoriev I.V."/>
            <person name="Crous P."/>
            <person name="Smith M.E."/>
        </authorList>
    </citation>
    <scope>NUCLEOTIDE SEQUENCE</scope>
    <source>
        <strain evidence="5">RSA 1196</strain>
    </source>
</reference>
<dbReference type="PROSITE" id="PS51352">
    <property type="entry name" value="THIOREDOXIN_2"/>
    <property type="match status" value="1"/>
</dbReference>
<comment type="similarity">
    <text evidence="1">Belongs to the protein disulfide isomerase family.</text>
</comment>
<sequence>MKLFSTMGLLATLSLLASQAVVAQPTNKGNPKANFHSPRAQDLSPINFQAAVVDSAIPTLVLFYSHTCSNSRRLIPTWKDVTESFQNSRSVQFAEVDCTWDNSYKSFCKESGIKGYPTPMMFVKGKAPVECTRYESTEEMTACINSAIGA</sequence>
<dbReference type="SUPFAM" id="SSF52833">
    <property type="entry name" value="Thioredoxin-like"/>
    <property type="match status" value="1"/>
</dbReference>
<dbReference type="GO" id="GO:0006457">
    <property type="term" value="P:protein folding"/>
    <property type="evidence" value="ECO:0007669"/>
    <property type="project" value="TreeGrafter"/>
</dbReference>
<dbReference type="InterPro" id="IPR051063">
    <property type="entry name" value="PDI"/>
</dbReference>
<dbReference type="Pfam" id="PF00085">
    <property type="entry name" value="Thioredoxin"/>
    <property type="match status" value="1"/>
</dbReference>
<dbReference type="Proteomes" id="UP001150925">
    <property type="component" value="Unassembled WGS sequence"/>
</dbReference>
<evidence type="ECO:0000313" key="5">
    <source>
        <dbReference type="EMBL" id="KAJ1955588.1"/>
    </source>
</evidence>
<dbReference type="EMBL" id="JANBPY010002303">
    <property type="protein sequence ID" value="KAJ1955588.1"/>
    <property type="molecule type" value="Genomic_DNA"/>
</dbReference>
<name>A0A9W8AQC8_9FUNG</name>
<dbReference type="GO" id="GO:0005783">
    <property type="term" value="C:endoplasmic reticulum"/>
    <property type="evidence" value="ECO:0007669"/>
    <property type="project" value="TreeGrafter"/>
</dbReference>
<dbReference type="GO" id="GO:0003756">
    <property type="term" value="F:protein disulfide isomerase activity"/>
    <property type="evidence" value="ECO:0007669"/>
    <property type="project" value="TreeGrafter"/>
</dbReference>
<feature type="chain" id="PRO_5040957330" description="Thioredoxin domain-containing protein" evidence="3">
    <location>
        <begin position="24"/>
        <end position="150"/>
    </location>
</feature>
<comment type="caution">
    <text evidence="5">The sequence shown here is derived from an EMBL/GenBank/DDBJ whole genome shotgun (WGS) entry which is preliminary data.</text>
</comment>
<dbReference type="PANTHER" id="PTHR45672:SF3">
    <property type="entry name" value="THIOREDOXIN DOMAIN-CONTAINING PROTEIN 5"/>
    <property type="match status" value="1"/>
</dbReference>
<feature type="signal peptide" evidence="3">
    <location>
        <begin position="1"/>
        <end position="23"/>
    </location>
</feature>
<evidence type="ECO:0000256" key="2">
    <source>
        <dbReference type="ARBA" id="ARBA00022729"/>
    </source>
</evidence>
<dbReference type="AlphaFoldDB" id="A0A9W8AQC8"/>
<dbReference type="CDD" id="cd02961">
    <property type="entry name" value="PDI_a_family"/>
    <property type="match status" value="1"/>
</dbReference>
<dbReference type="InterPro" id="IPR036249">
    <property type="entry name" value="Thioredoxin-like_sf"/>
</dbReference>
<evidence type="ECO:0000256" key="3">
    <source>
        <dbReference type="SAM" id="SignalP"/>
    </source>
</evidence>
<dbReference type="OrthoDB" id="427280at2759"/>
<organism evidence="5 6">
    <name type="scientific">Dispira parvispora</name>
    <dbReference type="NCBI Taxonomy" id="1520584"/>
    <lineage>
        <taxon>Eukaryota</taxon>
        <taxon>Fungi</taxon>
        <taxon>Fungi incertae sedis</taxon>
        <taxon>Zoopagomycota</taxon>
        <taxon>Kickxellomycotina</taxon>
        <taxon>Dimargaritomycetes</taxon>
        <taxon>Dimargaritales</taxon>
        <taxon>Dimargaritaceae</taxon>
        <taxon>Dispira</taxon>
    </lineage>
</organism>
<protein>
    <recommendedName>
        <fullName evidence="4">Thioredoxin domain-containing protein</fullName>
    </recommendedName>
</protein>